<keyword evidence="1" id="KW-0175">Coiled coil</keyword>
<proteinExistence type="predicted"/>
<evidence type="ECO:0000313" key="2">
    <source>
        <dbReference type="EMBL" id="CAH3145183.1"/>
    </source>
</evidence>
<feature type="non-terminal residue" evidence="2">
    <location>
        <position position="135"/>
    </location>
</feature>
<feature type="coiled-coil region" evidence="1">
    <location>
        <begin position="56"/>
        <end position="83"/>
    </location>
</feature>
<evidence type="ECO:0000256" key="1">
    <source>
        <dbReference type="SAM" id="Coils"/>
    </source>
</evidence>
<sequence>MFSKFKVDKPQANVLYKRGPKHFEVEQSVLSLPLLEAYDQRIGHLHEIVGDQATELAERRAEVFQLRQELQLLRNELAQSRLAVDPVKNAVKFNVSRKSYWDVDKSSRSMKRKKIREYLRNATEILPAEFKPIEV</sequence>
<keyword evidence="3" id="KW-1185">Reference proteome</keyword>
<name>A0AAU9XGD3_9CNID</name>
<dbReference type="EMBL" id="CALNXJ010000040">
    <property type="protein sequence ID" value="CAH3145183.1"/>
    <property type="molecule type" value="Genomic_DNA"/>
</dbReference>
<dbReference type="Proteomes" id="UP001159428">
    <property type="component" value="Unassembled WGS sequence"/>
</dbReference>
<organism evidence="2 3">
    <name type="scientific">Pocillopora meandrina</name>
    <dbReference type="NCBI Taxonomy" id="46732"/>
    <lineage>
        <taxon>Eukaryota</taxon>
        <taxon>Metazoa</taxon>
        <taxon>Cnidaria</taxon>
        <taxon>Anthozoa</taxon>
        <taxon>Hexacorallia</taxon>
        <taxon>Scleractinia</taxon>
        <taxon>Astrocoeniina</taxon>
        <taxon>Pocilloporidae</taxon>
        <taxon>Pocillopora</taxon>
    </lineage>
</organism>
<evidence type="ECO:0000313" key="3">
    <source>
        <dbReference type="Proteomes" id="UP001159428"/>
    </source>
</evidence>
<protein>
    <submittedName>
        <fullName evidence="2">Uncharacterized protein</fullName>
    </submittedName>
</protein>
<accession>A0AAU9XGD3</accession>
<comment type="caution">
    <text evidence="2">The sequence shown here is derived from an EMBL/GenBank/DDBJ whole genome shotgun (WGS) entry which is preliminary data.</text>
</comment>
<gene>
    <name evidence="2" type="ORF">PMEA_00022400</name>
</gene>
<dbReference type="AlphaFoldDB" id="A0AAU9XGD3"/>
<reference evidence="2 3" key="1">
    <citation type="submission" date="2022-05" db="EMBL/GenBank/DDBJ databases">
        <authorList>
            <consortium name="Genoscope - CEA"/>
            <person name="William W."/>
        </authorList>
    </citation>
    <scope>NUCLEOTIDE SEQUENCE [LARGE SCALE GENOMIC DNA]</scope>
</reference>